<keyword evidence="1" id="KW-0472">Membrane</keyword>
<feature type="transmembrane region" description="Helical" evidence="1">
    <location>
        <begin position="343"/>
        <end position="364"/>
    </location>
</feature>
<protein>
    <submittedName>
        <fullName evidence="4">ZP domain-containing protein</fullName>
    </submittedName>
</protein>
<dbReference type="WBParaSite" id="PgR031_g062_t03">
    <property type="protein sequence ID" value="PgR031_g062_t03"/>
    <property type="gene ID" value="PgR031_g062"/>
</dbReference>
<sequence length="388" mass="44512">LVTVVLTMQLLSCNFISLAFEPQLELYNYDREVNSFEVWEQYVSAECTDTHISFGIAPDTEVLKGYFKERAELIFNPGRTNESARCSTNASNASQIQFSVLREECELPQDNQVQFLAINNKSLFELTFPFKCGDYEPSYMEVNQLNGEPLSENASLQIGFTINISIFHRRKKHLSECWMESNARRGIGRRRRYFLRKGYSEVDEFGDNKCRVHEVEDIKTVSYNGTDASHKSRTRKRFEVSLRVGWSALPEGRPDPVQATTIYPLFIRCELSDANAQLLDEHLVTDEQTTLSFGPFGVEVPMFYLITDECLSRCPYQRTIAYSKLLRRSKQLDIPKGVRLLDAIAISFASFFLGSACVLLIFLVPNLVKRRRQPNVNPANDRLMLINT</sequence>
<name>A0A915BAZ9_PARUN</name>
<keyword evidence="1" id="KW-0812">Transmembrane</keyword>
<keyword evidence="1" id="KW-1133">Transmembrane helix</keyword>
<evidence type="ECO:0000313" key="3">
    <source>
        <dbReference type="Proteomes" id="UP000887569"/>
    </source>
</evidence>
<organism evidence="3 4">
    <name type="scientific">Parascaris univalens</name>
    <name type="common">Nematode worm</name>
    <dbReference type="NCBI Taxonomy" id="6257"/>
    <lineage>
        <taxon>Eukaryota</taxon>
        <taxon>Metazoa</taxon>
        <taxon>Ecdysozoa</taxon>
        <taxon>Nematoda</taxon>
        <taxon>Chromadorea</taxon>
        <taxon>Rhabditida</taxon>
        <taxon>Spirurina</taxon>
        <taxon>Ascaridomorpha</taxon>
        <taxon>Ascaridoidea</taxon>
        <taxon>Ascarididae</taxon>
        <taxon>Parascaris</taxon>
    </lineage>
</organism>
<evidence type="ECO:0000256" key="1">
    <source>
        <dbReference type="SAM" id="Phobius"/>
    </source>
</evidence>
<dbReference type="AlphaFoldDB" id="A0A915BAZ9"/>
<proteinExistence type="predicted"/>
<dbReference type="Proteomes" id="UP000887569">
    <property type="component" value="Unplaced"/>
</dbReference>
<evidence type="ECO:0000256" key="2">
    <source>
        <dbReference type="SAM" id="SignalP"/>
    </source>
</evidence>
<keyword evidence="3" id="KW-1185">Reference proteome</keyword>
<keyword evidence="2" id="KW-0732">Signal</keyword>
<reference evidence="4" key="1">
    <citation type="submission" date="2022-11" db="UniProtKB">
        <authorList>
            <consortium name="WormBaseParasite"/>
        </authorList>
    </citation>
    <scope>IDENTIFICATION</scope>
</reference>
<feature type="signal peptide" evidence="2">
    <location>
        <begin position="1"/>
        <end position="19"/>
    </location>
</feature>
<accession>A0A915BAZ9</accession>
<feature type="chain" id="PRO_5036697364" evidence="2">
    <location>
        <begin position="20"/>
        <end position="388"/>
    </location>
</feature>
<evidence type="ECO:0000313" key="4">
    <source>
        <dbReference type="WBParaSite" id="PgR031_g062_t03"/>
    </source>
</evidence>